<evidence type="ECO:0000313" key="2">
    <source>
        <dbReference type="Proteomes" id="UP001055811"/>
    </source>
</evidence>
<gene>
    <name evidence="1" type="ORF">L2E82_14620</name>
</gene>
<dbReference type="Proteomes" id="UP001055811">
    <property type="component" value="Linkage Group LG03"/>
</dbReference>
<accession>A0ACB9F061</accession>
<sequence>MGSLIHPLPVVRTRSHQWLSTASRFLYHCPQLVYSPHRPPLAEGKSRSKEFGTPHETLFASIHPPFSKVSPISTKPENEGVNSNKSHEVPGKCSTDGTSTTDADKIGGISLDALSKANATLLKRKELAEKMKRIPMLNKGAESARESSKAPISSPAYPNLLELKNNKHLLGEFWNLKGSKMISSPSNLQVLYAPRDYRSEGNTCSELNEVTVRSSIEVLFQLEDIAKV</sequence>
<protein>
    <submittedName>
        <fullName evidence="1">Uncharacterized protein</fullName>
    </submittedName>
</protein>
<dbReference type="EMBL" id="CM042011">
    <property type="protein sequence ID" value="KAI3764609.1"/>
    <property type="molecule type" value="Genomic_DNA"/>
</dbReference>
<evidence type="ECO:0000313" key="1">
    <source>
        <dbReference type="EMBL" id="KAI3764609.1"/>
    </source>
</evidence>
<organism evidence="1 2">
    <name type="scientific">Cichorium intybus</name>
    <name type="common">Chicory</name>
    <dbReference type="NCBI Taxonomy" id="13427"/>
    <lineage>
        <taxon>Eukaryota</taxon>
        <taxon>Viridiplantae</taxon>
        <taxon>Streptophyta</taxon>
        <taxon>Embryophyta</taxon>
        <taxon>Tracheophyta</taxon>
        <taxon>Spermatophyta</taxon>
        <taxon>Magnoliopsida</taxon>
        <taxon>eudicotyledons</taxon>
        <taxon>Gunneridae</taxon>
        <taxon>Pentapetalae</taxon>
        <taxon>asterids</taxon>
        <taxon>campanulids</taxon>
        <taxon>Asterales</taxon>
        <taxon>Asteraceae</taxon>
        <taxon>Cichorioideae</taxon>
        <taxon>Cichorieae</taxon>
        <taxon>Cichoriinae</taxon>
        <taxon>Cichorium</taxon>
    </lineage>
</organism>
<reference evidence="1 2" key="2">
    <citation type="journal article" date="2022" name="Mol. Ecol. Resour.">
        <title>The genomes of chicory, endive, great burdock and yacon provide insights into Asteraceae paleo-polyploidization history and plant inulin production.</title>
        <authorList>
            <person name="Fan W."/>
            <person name="Wang S."/>
            <person name="Wang H."/>
            <person name="Wang A."/>
            <person name="Jiang F."/>
            <person name="Liu H."/>
            <person name="Zhao H."/>
            <person name="Xu D."/>
            <person name="Zhang Y."/>
        </authorList>
    </citation>
    <scope>NUCLEOTIDE SEQUENCE [LARGE SCALE GENOMIC DNA]</scope>
    <source>
        <strain evidence="2">cv. Punajuju</strain>
        <tissue evidence="1">Leaves</tissue>
    </source>
</reference>
<proteinExistence type="predicted"/>
<name>A0ACB9F061_CICIN</name>
<comment type="caution">
    <text evidence="1">The sequence shown here is derived from an EMBL/GenBank/DDBJ whole genome shotgun (WGS) entry which is preliminary data.</text>
</comment>
<keyword evidence="2" id="KW-1185">Reference proteome</keyword>
<reference evidence="2" key="1">
    <citation type="journal article" date="2022" name="Mol. Ecol. Resour.">
        <title>The genomes of chicory, endive, great burdock and yacon provide insights into Asteraceae palaeo-polyploidization history and plant inulin production.</title>
        <authorList>
            <person name="Fan W."/>
            <person name="Wang S."/>
            <person name="Wang H."/>
            <person name="Wang A."/>
            <person name="Jiang F."/>
            <person name="Liu H."/>
            <person name="Zhao H."/>
            <person name="Xu D."/>
            <person name="Zhang Y."/>
        </authorList>
    </citation>
    <scope>NUCLEOTIDE SEQUENCE [LARGE SCALE GENOMIC DNA]</scope>
    <source>
        <strain evidence="2">cv. Punajuju</strain>
    </source>
</reference>